<feature type="region of interest" description="Disordered" evidence="1">
    <location>
        <begin position="523"/>
        <end position="571"/>
    </location>
</feature>
<gene>
    <name evidence="2" type="ORF">TrCOL_g1097</name>
</gene>
<feature type="region of interest" description="Disordered" evidence="1">
    <location>
        <begin position="28"/>
        <end position="225"/>
    </location>
</feature>
<feature type="region of interest" description="Disordered" evidence="1">
    <location>
        <begin position="388"/>
        <end position="422"/>
    </location>
</feature>
<feature type="compositionally biased region" description="Acidic residues" evidence="1">
    <location>
        <begin position="393"/>
        <end position="408"/>
    </location>
</feature>
<accession>A0A9W7L506</accession>
<sequence>MEEDPLELAERLEANYSNLAAQVTQFKEKVEGRKGATISPSPARNRGEVPRVKLGGEGENNADRDDINASIVSVDDSSTVSSTKRDTPSVLREVHRGDGSRRAGDESKLNVSFSDPLIVGASGGKKKEEKKEKEVAKKKEVEEVQEVEGGEEEVKEEKEKSGQDDLKEEKEKKEEKEEKEENEQIKTIPPTEGLEPESEEEQDLHISQTIDPGSSMAPTDLVGERELASPRRLIVAMSRTEVEEAEEENVEDVHIADMSLPPDHIHHKMHDDDHQASPSAADMSEDWYLSKKVFSKGGREFYECEDEFGRNYYCDKFTHETFWTLDDIDDRGMEVEVPSPQSPEVGESNESCESNGVNDSNDTSSSVSTIDEHIYSLSTTLKKAGDFSRVTSENDETNGDNDDATGESEETKESVRRNSVPNLIRAIERREEEKKEGSGAVAASKAEAEAEFEVEVEADGAVGAPSAGDSSASDSLQSGLMCNPPTTAYGLGPITPPDILTTSSIYNSVNMIESNLDAHLKSFHESEEKSRTGVSRLGMESTSNGTGGENEAKVGGEEGNREGDRTAESPVGAMVLRDEDEEEQATHELANISFEEVPVNEQVTVRINKIPRHVKEYLERGNLKLTIDARIEGIDEGICGIGVGMATESSSAPVQRLEVGEGDMINLSQITNEEDNSLTGEEARSIVDEGLGSFKRYLTKLAAVTIALSLLLGNAGFASDAALRFAVGSAWAGWGSAPSAFGVSPQFFIIDPRDGWCFDGAVFRECDRGCMFEGKRAGGSSRYLQISKADDGGTCLIMNKKTKQITTDNCRTGKGKTNENTVFTFSHGVLGLLSRRGERLCISRTPNHSAVAGLCSESGYTPLKVGGVVTRPSILRAVLSLERRIIGVGGLEEVASLTEEEEEGEGEIEERDGWGVGEYSSDKTENLEEILTFE</sequence>
<feature type="compositionally biased region" description="Basic and acidic residues" evidence="1">
    <location>
        <begin position="125"/>
        <end position="142"/>
    </location>
</feature>
<comment type="caution">
    <text evidence="2">The sequence shown here is derived from an EMBL/GenBank/DDBJ whole genome shotgun (WGS) entry which is preliminary data.</text>
</comment>
<feature type="compositionally biased region" description="Basic and acidic residues" evidence="1">
    <location>
        <begin position="45"/>
        <end position="67"/>
    </location>
</feature>
<proteinExistence type="predicted"/>
<feature type="region of interest" description="Disordered" evidence="1">
    <location>
        <begin position="333"/>
        <end position="369"/>
    </location>
</feature>
<evidence type="ECO:0000256" key="1">
    <source>
        <dbReference type="SAM" id="MobiDB-lite"/>
    </source>
</evidence>
<feature type="compositionally biased region" description="Low complexity" evidence="1">
    <location>
        <begin position="357"/>
        <end position="369"/>
    </location>
</feature>
<dbReference type="AlphaFoldDB" id="A0A9W7L506"/>
<dbReference type="OrthoDB" id="10438441at2759"/>
<feature type="compositionally biased region" description="Basic and acidic residues" evidence="1">
    <location>
        <begin position="550"/>
        <end position="567"/>
    </location>
</feature>
<evidence type="ECO:0000313" key="2">
    <source>
        <dbReference type="EMBL" id="GMI29585.1"/>
    </source>
</evidence>
<dbReference type="Proteomes" id="UP001165065">
    <property type="component" value="Unassembled WGS sequence"/>
</dbReference>
<dbReference type="EMBL" id="BRYA01000684">
    <property type="protein sequence ID" value="GMI29585.1"/>
    <property type="molecule type" value="Genomic_DNA"/>
</dbReference>
<protein>
    <submittedName>
        <fullName evidence="2">Uncharacterized protein</fullName>
    </submittedName>
</protein>
<evidence type="ECO:0000313" key="3">
    <source>
        <dbReference type="Proteomes" id="UP001165065"/>
    </source>
</evidence>
<feature type="compositionally biased region" description="Basic and acidic residues" evidence="1">
    <location>
        <begin position="155"/>
        <end position="176"/>
    </location>
</feature>
<keyword evidence="3" id="KW-1185">Reference proteome</keyword>
<feature type="region of interest" description="Disordered" evidence="1">
    <location>
        <begin position="896"/>
        <end position="920"/>
    </location>
</feature>
<organism evidence="2 3">
    <name type="scientific">Triparma columacea</name>
    <dbReference type="NCBI Taxonomy" id="722753"/>
    <lineage>
        <taxon>Eukaryota</taxon>
        <taxon>Sar</taxon>
        <taxon>Stramenopiles</taxon>
        <taxon>Ochrophyta</taxon>
        <taxon>Bolidophyceae</taxon>
        <taxon>Parmales</taxon>
        <taxon>Triparmaceae</taxon>
        <taxon>Triparma</taxon>
    </lineage>
</organism>
<feature type="compositionally biased region" description="Acidic residues" evidence="1">
    <location>
        <begin position="898"/>
        <end position="910"/>
    </location>
</feature>
<feature type="compositionally biased region" description="Low complexity" evidence="1">
    <location>
        <begin position="70"/>
        <end position="82"/>
    </location>
</feature>
<name>A0A9W7L506_9STRA</name>
<reference evidence="3" key="1">
    <citation type="journal article" date="2023" name="Commun. Biol.">
        <title>Genome analysis of Parmales, the sister group of diatoms, reveals the evolutionary specialization of diatoms from phago-mixotrophs to photoautotrophs.</title>
        <authorList>
            <person name="Ban H."/>
            <person name="Sato S."/>
            <person name="Yoshikawa S."/>
            <person name="Yamada K."/>
            <person name="Nakamura Y."/>
            <person name="Ichinomiya M."/>
            <person name="Sato N."/>
            <person name="Blanc-Mathieu R."/>
            <person name="Endo H."/>
            <person name="Kuwata A."/>
            <person name="Ogata H."/>
        </authorList>
    </citation>
    <scope>NUCLEOTIDE SEQUENCE [LARGE SCALE GENOMIC DNA]</scope>
</reference>
<feature type="compositionally biased region" description="Acidic residues" evidence="1">
    <location>
        <begin position="143"/>
        <end position="154"/>
    </location>
</feature>
<feature type="compositionally biased region" description="Basic and acidic residues" evidence="1">
    <location>
        <begin position="83"/>
        <end position="108"/>
    </location>
</feature>